<dbReference type="SMART" id="SM01411">
    <property type="entry name" value="Ephrin_rec_like"/>
    <property type="match status" value="2"/>
</dbReference>
<dbReference type="Proteomes" id="UP000604046">
    <property type="component" value="Unassembled WGS sequence"/>
</dbReference>
<dbReference type="AlphaFoldDB" id="A0A812PKB6"/>
<feature type="transmembrane region" description="Helical" evidence="1">
    <location>
        <begin position="764"/>
        <end position="784"/>
    </location>
</feature>
<feature type="transmembrane region" description="Helical" evidence="1">
    <location>
        <begin position="1021"/>
        <end position="1041"/>
    </location>
</feature>
<keyword evidence="1" id="KW-0472">Membrane</keyword>
<dbReference type="CDD" id="cd00185">
    <property type="entry name" value="TNFRSF"/>
    <property type="match status" value="1"/>
</dbReference>
<evidence type="ECO:0000256" key="1">
    <source>
        <dbReference type="SAM" id="Phobius"/>
    </source>
</evidence>
<name>A0A812PKB6_9DINO</name>
<protein>
    <submittedName>
        <fullName evidence="2">RPS6 protein</fullName>
    </submittedName>
</protein>
<evidence type="ECO:0000313" key="2">
    <source>
        <dbReference type="EMBL" id="CAE7337327.1"/>
    </source>
</evidence>
<organism evidence="2 3">
    <name type="scientific">Symbiodinium natans</name>
    <dbReference type="NCBI Taxonomy" id="878477"/>
    <lineage>
        <taxon>Eukaryota</taxon>
        <taxon>Sar</taxon>
        <taxon>Alveolata</taxon>
        <taxon>Dinophyceae</taxon>
        <taxon>Suessiales</taxon>
        <taxon>Symbiodiniaceae</taxon>
        <taxon>Symbiodinium</taxon>
    </lineage>
</organism>
<reference evidence="2" key="1">
    <citation type="submission" date="2021-02" db="EMBL/GenBank/DDBJ databases">
        <authorList>
            <person name="Dougan E. K."/>
            <person name="Rhodes N."/>
            <person name="Thang M."/>
            <person name="Chan C."/>
        </authorList>
    </citation>
    <scope>NUCLEOTIDE SEQUENCE</scope>
</reference>
<feature type="transmembrane region" description="Helical" evidence="1">
    <location>
        <begin position="831"/>
        <end position="849"/>
    </location>
</feature>
<proteinExistence type="predicted"/>
<feature type="transmembrane region" description="Helical" evidence="1">
    <location>
        <begin position="914"/>
        <end position="937"/>
    </location>
</feature>
<dbReference type="OrthoDB" id="418110at2759"/>
<dbReference type="EMBL" id="CAJNDS010002119">
    <property type="protein sequence ID" value="CAE7337327.1"/>
    <property type="molecule type" value="Genomic_DNA"/>
</dbReference>
<accession>A0A812PKB6</accession>
<feature type="transmembrane region" description="Helical" evidence="1">
    <location>
        <begin position="991"/>
        <end position="1009"/>
    </location>
</feature>
<feature type="transmembrane region" description="Helical" evidence="1">
    <location>
        <begin position="731"/>
        <end position="752"/>
    </location>
</feature>
<dbReference type="PANTHER" id="PTHR46967">
    <property type="entry name" value="INSULIN-LIKE GROWTH FACTOR BINDING PROTEIN,N-TERMINAL"/>
    <property type="match status" value="1"/>
</dbReference>
<dbReference type="InterPro" id="IPR009030">
    <property type="entry name" value="Growth_fac_rcpt_cys_sf"/>
</dbReference>
<dbReference type="PANTHER" id="PTHR46967:SF2">
    <property type="entry name" value="SUSHI, VON WILLEBRAND FACTOR TYPE A, EGF AND PENTRAXIN DOMAIN-CONTAINING PROTEIN 1-LIKE"/>
    <property type="match status" value="1"/>
</dbReference>
<feature type="transmembrane region" description="Helical" evidence="1">
    <location>
        <begin position="861"/>
        <end position="883"/>
    </location>
</feature>
<dbReference type="SUPFAM" id="SSF57184">
    <property type="entry name" value="Growth factor receptor domain"/>
    <property type="match status" value="1"/>
</dbReference>
<keyword evidence="1" id="KW-0812">Transmembrane</keyword>
<evidence type="ECO:0000313" key="3">
    <source>
        <dbReference type="Proteomes" id="UP000604046"/>
    </source>
</evidence>
<feature type="transmembrane region" description="Helical" evidence="1">
    <location>
        <begin position="1047"/>
        <end position="1072"/>
    </location>
</feature>
<gene>
    <name evidence="2" type="primary">RPS6</name>
    <name evidence="2" type="ORF">SNAT2548_LOCUS17652</name>
</gene>
<sequence>MEGAGLPQAKALSALRRAAVGKVTALEGKELRNERPVGFSASYSAAFFRAEELAMLSSALLPEEDEDLSQRIAEHAKALHANGSLPPDAIVQIRDHLHALSVPWLEVLARVESQTCFQDAIPDEDRFNISLDGLSMPLGIWQNAWDSSGIVSNIYGILASEKLGFKIYSETGPASELILGKLAGCDHAGFAITGNCGPPRRFHVSFENWLTGSPWNQQWLVDLVPYGSPVDLGSMGYEGKSGMFALGGSMDAALEDSGLSLDFFRSFNASWYDPSKYTAPLAGVSQSRLKTCATSAEVGYPGIAALYLAKTGDAGGVQDVNGATLLSCYMDRWWLAPACRHNTSKCVPVIMPFTAWGMPEMMQQAFWHNMPLALATAVDGDYVSLNRDLQSLLYTWIPDTTFFLDKPSQVIFPDHRPSEYANSIYKTMKTNTVLSKWAAAGFREAADKAFAVARNLQMTFEEVMDLLSRHVESPNPNTWQTACEWLKDNEPLWKAWIPNETECSAGKGLVDDAGNFVQSRGLAVNCQFCPVGTYSAESEAQATRVCIPCEPGTSQALPGESQCIPCEPGSLAPQEGATECEPCPLGKYASGSRTTACSQCGNHTNQIALWTTSKAVTTTGQTQWIQVQGATSISYCTCIEGFFLFQDRCEPCITGSSCPGSNQLELLPGYFSTEEDPGAVFRCFGEPARCPGGIPGTCALGRDSSSVACSKCVPGTRADGGECTDCATGDFFLLVVVCFLVVCAIVILYFVLMRRGAKSSQPGSLLIAALGLGQMVTVIQQLTVIQQFKIEWGEPFSGILASLDLFAFDLDLISISCVAPMSPVSSFTMRTLLVLVLFSVACLVHFLFVACNRQAGLQLNVLGSTIGTLFMVFFISVCSSLLAPFRCNVHPNGLATVQAYHQVLCNGQDDHLSMALIGGFSCLLPVGFLAICSWITLVQLPKWLVNGEVKLIRSCSFLFMRFRPGAEVFSVLFSVRNALVVLCPLISSTSGRVLCMNLLLYASLVLVAFGKPWRAMVCNFLDLFLVTGMLVILGMGSLFVTEVESSSTTAICVLFSLFMFLSILGAIVFGVVKHVSSKYRKPFWFFICHQKVAAGSYARLMKMHCQSRGARFTTFVDCDDLNDLTKLFSYVGQDTQTLVILGSPQILTRKWCVGEMVTGRLQRVHTALLTFPGFEKPDAHFIRNYTSIVPDITELTNYNISLNEVEETLRRLVACVSCDPRFSACL</sequence>
<keyword evidence="3" id="KW-1185">Reference proteome</keyword>
<comment type="caution">
    <text evidence="2">The sequence shown here is derived from an EMBL/GenBank/DDBJ whole genome shotgun (WGS) entry which is preliminary data.</text>
</comment>
<keyword evidence="1" id="KW-1133">Transmembrane helix</keyword>
<dbReference type="Gene3D" id="2.10.50.10">
    <property type="entry name" value="Tumor Necrosis Factor Receptor, subunit A, domain 2"/>
    <property type="match status" value="1"/>
</dbReference>